<dbReference type="GO" id="GO:0072583">
    <property type="term" value="P:clathrin-dependent endocytosis"/>
    <property type="evidence" value="ECO:0007669"/>
    <property type="project" value="InterPro"/>
</dbReference>
<keyword evidence="4" id="KW-1185">Reference proteome</keyword>
<feature type="region of interest" description="Disordered" evidence="1">
    <location>
        <begin position="266"/>
        <end position="288"/>
    </location>
</feature>
<dbReference type="EMBL" id="LXPE01000485">
    <property type="protein sequence ID" value="OBA24695.1"/>
    <property type="molecule type" value="Genomic_DNA"/>
</dbReference>
<dbReference type="InterPro" id="IPR011417">
    <property type="entry name" value="ANTH_dom"/>
</dbReference>
<dbReference type="PROSITE" id="PS50942">
    <property type="entry name" value="ENTH"/>
    <property type="match status" value="1"/>
</dbReference>
<dbReference type="SUPFAM" id="SSF48464">
    <property type="entry name" value="ENTH/VHS domain"/>
    <property type="match status" value="1"/>
</dbReference>
<dbReference type="InterPro" id="IPR008942">
    <property type="entry name" value="ENTH_VHS"/>
</dbReference>
<reference evidence="4" key="1">
    <citation type="journal article" date="2016" name="Proc. Natl. Acad. Sci. U.S.A.">
        <title>Comparative genomics of biotechnologically important yeasts.</title>
        <authorList>
            <person name="Riley R."/>
            <person name="Haridas S."/>
            <person name="Wolfe K.H."/>
            <person name="Lopes M.R."/>
            <person name="Hittinger C.T."/>
            <person name="Goeker M."/>
            <person name="Salamov A.A."/>
            <person name="Wisecaver J.H."/>
            <person name="Long T.M."/>
            <person name="Calvey C.H."/>
            <person name="Aerts A.L."/>
            <person name="Barry K.W."/>
            <person name="Choi C."/>
            <person name="Clum A."/>
            <person name="Coughlan A.Y."/>
            <person name="Deshpande S."/>
            <person name="Douglass A.P."/>
            <person name="Hanson S.J."/>
            <person name="Klenk H.-P."/>
            <person name="LaButti K.M."/>
            <person name="Lapidus A."/>
            <person name="Lindquist E.A."/>
            <person name="Lipzen A.M."/>
            <person name="Meier-Kolthoff J.P."/>
            <person name="Ohm R.A."/>
            <person name="Otillar R.P."/>
            <person name="Pangilinan J.L."/>
            <person name="Peng Y."/>
            <person name="Rokas A."/>
            <person name="Rosa C.A."/>
            <person name="Scheuner C."/>
            <person name="Sibirny A.A."/>
            <person name="Slot J.C."/>
            <person name="Stielow J.B."/>
            <person name="Sun H."/>
            <person name="Kurtzman C.P."/>
            <person name="Blackwell M."/>
            <person name="Grigoriev I.V."/>
            <person name="Jeffries T.W."/>
        </authorList>
    </citation>
    <scope>NUCLEOTIDE SEQUENCE [LARGE SCALE GENOMIC DNA]</scope>
    <source>
        <strain evidence="4">NRRL Y-1626</strain>
    </source>
</reference>
<dbReference type="InterPro" id="IPR014712">
    <property type="entry name" value="ANTH_dom_sf"/>
</dbReference>
<feature type="region of interest" description="Disordered" evidence="1">
    <location>
        <begin position="307"/>
        <end position="330"/>
    </location>
</feature>
<dbReference type="GO" id="GO:0000149">
    <property type="term" value="F:SNARE binding"/>
    <property type="evidence" value="ECO:0007669"/>
    <property type="project" value="TreeGrafter"/>
</dbReference>
<organism evidence="3 4">
    <name type="scientific">Hanseniaspora valbyensis NRRL Y-1626</name>
    <dbReference type="NCBI Taxonomy" id="766949"/>
    <lineage>
        <taxon>Eukaryota</taxon>
        <taxon>Fungi</taxon>
        <taxon>Dikarya</taxon>
        <taxon>Ascomycota</taxon>
        <taxon>Saccharomycotina</taxon>
        <taxon>Saccharomycetes</taxon>
        <taxon>Saccharomycodales</taxon>
        <taxon>Saccharomycodaceae</taxon>
        <taxon>Hanseniaspora</taxon>
    </lineage>
</organism>
<dbReference type="OrthoDB" id="44015at2759"/>
<evidence type="ECO:0000259" key="2">
    <source>
        <dbReference type="PROSITE" id="PS50942"/>
    </source>
</evidence>
<dbReference type="PANTHER" id="PTHR22951:SF5">
    <property type="entry name" value="PHOSPHATIDYLINOSITOL-BINDING CLATHRIN ASSEMBLY PROTEIN LAP"/>
    <property type="match status" value="1"/>
</dbReference>
<dbReference type="SMART" id="SM00273">
    <property type="entry name" value="ENTH"/>
    <property type="match status" value="1"/>
</dbReference>
<dbReference type="GO" id="GO:0006900">
    <property type="term" value="P:vesicle budding from membrane"/>
    <property type="evidence" value="ECO:0007669"/>
    <property type="project" value="TreeGrafter"/>
</dbReference>
<feature type="non-terminal residue" evidence="3">
    <location>
        <position position="330"/>
    </location>
</feature>
<dbReference type="Gene3D" id="1.25.40.90">
    <property type="match status" value="1"/>
</dbReference>
<feature type="compositionally biased region" description="Low complexity" evidence="1">
    <location>
        <begin position="270"/>
        <end position="286"/>
    </location>
</feature>
<dbReference type="GO" id="GO:0032050">
    <property type="term" value="F:clathrin heavy chain binding"/>
    <property type="evidence" value="ECO:0007669"/>
    <property type="project" value="TreeGrafter"/>
</dbReference>
<accession>A0A1B7T7J6</accession>
<dbReference type="InterPro" id="IPR013809">
    <property type="entry name" value="ENTH"/>
</dbReference>
<proteinExistence type="predicted"/>
<dbReference type="Pfam" id="PF07651">
    <property type="entry name" value="ANTH"/>
    <property type="match status" value="1"/>
</dbReference>
<dbReference type="InterPro" id="IPR045192">
    <property type="entry name" value="AP180-like"/>
</dbReference>
<dbReference type="GO" id="GO:0005545">
    <property type="term" value="F:1-phosphatidylinositol binding"/>
    <property type="evidence" value="ECO:0007669"/>
    <property type="project" value="InterPro"/>
</dbReference>
<sequence length="330" mass="37587">MVTYASIVKGATKIKLAPPKEKYLTPILIGCSSSSSSKDAQDILFLLHKRLSDSAFTICYKSLIVLHYILNECNNSDNRKLLKYVYNEFLNGSSKKDYYCRASESDLMALKRYKEYLFARISIINPAHLEVLKENNSNTNSKNKIQIEQIINTIKLEIECIGKLLKNKYSIHDLTNTNNLLLTCFKLLTNDLLVLYNILNEGIITILESFFELKLELQKETCELYDDFVMITEDVVKYLKIGKQCGLSIPVIKHITTKLGKSLREHLESTENVNNSNSTGKSSNGNALSAKEQLENVRKQRQLLESQLRMTSNDLSTPQKTQFTGFSSQQ</sequence>
<name>A0A1B7T7J6_9ASCO</name>
<feature type="domain" description="ENTH" evidence="2">
    <location>
        <begin position="1"/>
        <end position="131"/>
    </location>
</feature>
<dbReference type="Gene3D" id="1.20.58.150">
    <property type="entry name" value="ANTH domain"/>
    <property type="match status" value="1"/>
</dbReference>
<dbReference type="GO" id="GO:0005905">
    <property type="term" value="C:clathrin-coated pit"/>
    <property type="evidence" value="ECO:0007669"/>
    <property type="project" value="TreeGrafter"/>
</dbReference>
<protein>
    <submittedName>
        <fullName evidence="3">GAT-like domain-containing protein</fullName>
    </submittedName>
</protein>
<dbReference type="GO" id="GO:0030136">
    <property type="term" value="C:clathrin-coated vesicle"/>
    <property type="evidence" value="ECO:0007669"/>
    <property type="project" value="InterPro"/>
</dbReference>
<dbReference type="PANTHER" id="PTHR22951">
    <property type="entry name" value="CLATHRIN ASSEMBLY PROTEIN"/>
    <property type="match status" value="1"/>
</dbReference>
<dbReference type="GO" id="GO:0005546">
    <property type="term" value="F:phosphatidylinositol-4,5-bisphosphate binding"/>
    <property type="evidence" value="ECO:0007669"/>
    <property type="project" value="TreeGrafter"/>
</dbReference>
<dbReference type="Proteomes" id="UP000092321">
    <property type="component" value="Unassembled WGS sequence"/>
</dbReference>
<evidence type="ECO:0000313" key="3">
    <source>
        <dbReference type="EMBL" id="OBA24695.1"/>
    </source>
</evidence>
<evidence type="ECO:0000256" key="1">
    <source>
        <dbReference type="SAM" id="MobiDB-lite"/>
    </source>
</evidence>
<evidence type="ECO:0000313" key="4">
    <source>
        <dbReference type="Proteomes" id="UP000092321"/>
    </source>
</evidence>
<dbReference type="AlphaFoldDB" id="A0A1B7T7J6"/>
<dbReference type="SUPFAM" id="SSF89009">
    <property type="entry name" value="GAT-like domain"/>
    <property type="match status" value="1"/>
</dbReference>
<dbReference type="GO" id="GO:0048268">
    <property type="term" value="P:clathrin coat assembly"/>
    <property type="evidence" value="ECO:0007669"/>
    <property type="project" value="InterPro"/>
</dbReference>
<comment type="caution">
    <text evidence="3">The sequence shown here is derived from an EMBL/GenBank/DDBJ whole genome shotgun (WGS) entry which is preliminary data.</text>
</comment>
<gene>
    <name evidence="3" type="ORF">HANVADRAFT_28143</name>
</gene>